<dbReference type="AlphaFoldDB" id="A0A1H2CUU3"/>
<evidence type="ECO:0000313" key="1">
    <source>
        <dbReference type="EMBL" id="SDT74231.1"/>
    </source>
</evidence>
<name>A0A1H2CUU3_9ACTN</name>
<organism evidence="1 2">
    <name type="scientific">Actinoplanes derwentensis</name>
    <dbReference type="NCBI Taxonomy" id="113562"/>
    <lineage>
        <taxon>Bacteria</taxon>
        <taxon>Bacillati</taxon>
        <taxon>Actinomycetota</taxon>
        <taxon>Actinomycetes</taxon>
        <taxon>Micromonosporales</taxon>
        <taxon>Micromonosporaceae</taxon>
        <taxon>Actinoplanes</taxon>
    </lineage>
</organism>
<protein>
    <submittedName>
        <fullName evidence="1">Uncharacterized protein</fullName>
    </submittedName>
</protein>
<gene>
    <name evidence="1" type="ORF">SAMN04489716_6916</name>
</gene>
<accession>A0A1H2CUU3</accession>
<proteinExistence type="predicted"/>
<dbReference type="EMBL" id="LT629758">
    <property type="protein sequence ID" value="SDT74231.1"/>
    <property type="molecule type" value="Genomic_DNA"/>
</dbReference>
<keyword evidence="2" id="KW-1185">Reference proteome</keyword>
<dbReference type="Proteomes" id="UP000198688">
    <property type="component" value="Chromosome I"/>
</dbReference>
<dbReference type="STRING" id="113562.SAMN04489716_6916"/>
<evidence type="ECO:0000313" key="2">
    <source>
        <dbReference type="Proteomes" id="UP000198688"/>
    </source>
</evidence>
<sequence>MSIAALPAATTATETTTAEITFDTLGTPYLHVDIDGDRTGFKIDPHMLRLWQRTATAQAERILRRYAGYMITGSWATSENGRLSATVATAS</sequence>
<reference evidence="1 2" key="1">
    <citation type="submission" date="2016-10" db="EMBL/GenBank/DDBJ databases">
        <authorList>
            <person name="de Groot N.N."/>
        </authorList>
    </citation>
    <scope>NUCLEOTIDE SEQUENCE [LARGE SCALE GENOMIC DNA]</scope>
    <source>
        <strain evidence="1 2">DSM 43941</strain>
    </source>
</reference>